<organism evidence="2 3">
    <name type="scientific">Araneus ventricosus</name>
    <name type="common">Orbweaver spider</name>
    <name type="synonym">Epeira ventricosa</name>
    <dbReference type="NCBI Taxonomy" id="182803"/>
    <lineage>
        <taxon>Eukaryota</taxon>
        <taxon>Metazoa</taxon>
        <taxon>Ecdysozoa</taxon>
        <taxon>Arthropoda</taxon>
        <taxon>Chelicerata</taxon>
        <taxon>Arachnida</taxon>
        <taxon>Araneae</taxon>
        <taxon>Araneomorphae</taxon>
        <taxon>Entelegynae</taxon>
        <taxon>Araneoidea</taxon>
        <taxon>Araneidae</taxon>
        <taxon>Araneus</taxon>
    </lineage>
</organism>
<protein>
    <submittedName>
        <fullName evidence="2">Uncharacterized protein</fullName>
    </submittedName>
</protein>
<name>A0A4Y2KIF4_ARAVE</name>
<accession>A0A4Y2KIF4</accession>
<gene>
    <name evidence="2" type="ORF">AVEN_9674_1</name>
</gene>
<dbReference type="AlphaFoldDB" id="A0A4Y2KIF4"/>
<comment type="caution">
    <text evidence="2">The sequence shown here is derived from an EMBL/GenBank/DDBJ whole genome shotgun (WGS) entry which is preliminary data.</text>
</comment>
<keyword evidence="3" id="KW-1185">Reference proteome</keyword>
<feature type="compositionally biased region" description="Basic and acidic residues" evidence="1">
    <location>
        <begin position="93"/>
        <end position="104"/>
    </location>
</feature>
<feature type="region of interest" description="Disordered" evidence="1">
    <location>
        <begin position="93"/>
        <end position="114"/>
    </location>
</feature>
<evidence type="ECO:0000313" key="3">
    <source>
        <dbReference type="Proteomes" id="UP000499080"/>
    </source>
</evidence>
<reference evidence="2 3" key="1">
    <citation type="journal article" date="2019" name="Sci. Rep.">
        <title>Orb-weaving spider Araneus ventricosus genome elucidates the spidroin gene catalogue.</title>
        <authorList>
            <person name="Kono N."/>
            <person name="Nakamura H."/>
            <person name="Ohtoshi R."/>
            <person name="Moran D.A.P."/>
            <person name="Shinohara A."/>
            <person name="Yoshida Y."/>
            <person name="Fujiwara M."/>
            <person name="Mori M."/>
            <person name="Tomita M."/>
            <person name="Arakawa K."/>
        </authorList>
    </citation>
    <scope>NUCLEOTIDE SEQUENCE [LARGE SCALE GENOMIC DNA]</scope>
</reference>
<proteinExistence type="predicted"/>
<dbReference type="Proteomes" id="UP000499080">
    <property type="component" value="Unassembled WGS sequence"/>
</dbReference>
<sequence length="114" mass="12928">MTNYTRTHLNCQFQKTGMILIATYAFTNPSSGLTNPSSATRTFCPASRILRLASRTLRRDIRVPFQPANNLFKICSQPFGSQVRTHLKLAIHERSPPHHLERVTPKPAVNSKIR</sequence>
<evidence type="ECO:0000313" key="2">
    <source>
        <dbReference type="EMBL" id="GBN02105.1"/>
    </source>
</evidence>
<dbReference type="EMBL" id="BGPR01004676">
    <property type="protein sequence ID" value="GBN02105.1"/>
    <property type="molecule type" value="Genomic_DNA"/>
</dbReference>
<evidence type="ECO:0000256" key="1">
    <source>
        <dbReference type="SAM" id="MobiDB-lite"/>
    </source>
</evidence>